<gene>
    <name evidence="2" type="ORF">BLNAU_20887</name>
</gene>
<protein>
    <submittedName>
        <fullName evidence="2">Uncharacterized protein</fullName>
    </submittedName>
</protein>
<reference evidence="2 3" key="1">
    <citation type="journal article" date="2022" name="bioRxiv">
        <title>Genomics of Preaxostyla Flagellates Illuminates Evolutionary Transitions and the Path Towards Mitochondrial Loss.</title>
        <authorList>
            <person name="Novak L.V.F."/>
            <person name="Treitli S.C."/>
            <person name="Pyrih J."/>
            <person name="Halakuc P."/>
            <person name="Pipaliya S.V."/>
            <person name="Vacek V."/>
            <person name="Brzon O."/>
            <person name="Soukal P."/>
            <person name="Eme L."/>
            <person name="Dacks J.B."/>
            <person name="Karnkowska A."/>
            <person name="Elias M."/>
            <person name="Hampl V."/>
        </authorList>
    </citation>
    <scope>NUCLEOTIDE SEQUENCE [LARGE SCALE GENOMIC DNA]</scope>
    <source>
        <strain evidence="2">NAU3</strain>
        <tissue evidence="2">Gut</tissue>
    </source>
</reference>
<name>A0ABQ9WY31_9EUKA</name>
<comment type="caution">
    <text evidence="2">The sequence shown here is derived from an EMBL/GenBank/DDBJ whole genome shotgun (WGS) entry which is preliminary data.</text>
</comment>
<evidence type="ECO:0000313" key="2">
    <source>
        <dbReference type="EMBL" id="KAK2944218.1"/>
    </source>
</evidence>
<sequence>MPGDDPSPVSMERESEHLNKTNDASLNHSRESRSTVDTLSEPFLTFDAKSNLSFKDQSAIYCSLVALVKTNYQFDNALQDRAAQFLKNVNTKWDQDLASKFVTCLVPSSTGSPSSFVSSILTLLSSSHSTVVTATLSFLRNTFVYSSPQIQDRLVESDLVAKLLTTVQPHTLPIPVNEDIFSELLRHINRFVDHASPFYLNLLGITDTVDVFDHRELIFQKVVVPSSRFVTFLITNRYNLNGDVFNDFMDFVSTLIRIGPFHRPTMDFVLTSPIAMGFTSCLSFIEDGHALLMTLQHIDYSLREWNGEGPEVVQSAKRMIQALISKGFEDTLEQMIRKNLDGFRNYGIVEHIHCITQMLGSNVKKPRW</sequence>
<dbReference type="SUPFAM" id="SSF48371">
    <property type="entry name" value="ARM repeat"/>
    <property type="match status" value="1"/>
</dbReference>
<keyword evidence="3" id="KW-1185">Reference proteome</keyword>
<proteinExistence type="predicted"/>
<evidence type="ECO:0000256" key="1">
    <source>
        <dbReference type="SAM" id="MobiDB-lite"/>
    </source>
</evidence>
<feature type="compositionally biased region" description="Basic and acidic residues" evidence="1">
    <location>
        <begin position="11"/>
        <end position="20"/>
    </location>
</feature>
<dbReference type="InterPro" id="IPR016024">
    <property type="entry name" value="ARM-type_fold"/>
</dbReference>
<evidence type="ECO:0000313" key="3">
    <source>
        <dbReference type="Proteomes" id="UP001281761"/>
    </source>
</evidence>
<feature type="region of interest" description="Disordered" evidence="1">
    <location>
        <begin position="1"/>
        <end position="33"/>
    </location>
</feature>
<organism evidence="2 3">
    <name type="scientific">Blattamonas nauphoetae</name>
    <dbReference type="NCBI Taxonomy" id="2049346"/>
    <lineage>
        <taxon>Eukaryota</taxon>
        <taxon>Metamonada</taxon>
        <taxon>Preaxostyla</taxon>
        <taxon>Oxymonadida</taxon>
        <taxon>Blattamonas</taxon>
    </lineage>
</organism>
<dbReference type="EMBL" id="JARBJD010000309">
    <property type="protein sequence ID" value="KAK2944218.1"/>
    <property type="molecule type" value="Genomic_DNA"/>
</dbReference>
<dbReference type="Proteomes" id="UP001281761">
    <property type="component" value="Unassembled WGS sequence"/>
</dbReference>
<accession>A0ABQ9WY31</accession>